<accession>A0A254PZB7</accession>
<keyword evidence="2" id="KW-1185">Reference proteome</keyword>
<protein>
    <submittedName>
        <fullName evidence="1">Uncharacterized protein</fullName>
    </submittedName>
</protein>
<dbReference type="InterPro" id="IPR047677">
    <property type="entry name" value="GDCCVxC"/>
</dbReference>
<sequence>MNTLSKNQHSIITCPNCQGHEILEIPQGYSQHLYRCPSCSIILKPKSGDCCIFCSFANVDCSSSGQNLAA</sequence>
<evidence type="ECO:0000313" key="2">
    <source>
        <dbReference type="Proteomes" id="UP000198104"/>
    </source>
</evidence>
<reference evidence="1 2" key="1">
    <citation type="submission" date="2017-05" db="EMBL/GenBank/DDBJ databases">
        <title>Polynucleobacter sp. MWH-K35W1 isolated from the permanently anoxic monimolimnion of a meromictic lake.</title>
        <authorList>
            <person name="Hahn M.W."/>
        </authorList>
    </citation>
    <scope>NUCLEOTIDE SEQUENCE [LARGE SCALE GENOMIC DNA]</scope>
    <source>
        <strain evidence="1 2">MWH-K35W1</strain>
    </source>
</reference>
<proteinExistence type="predicted"/>
<comment type="caution">
    <text evidence="1">The sequence shown here is derived from an EMBL/GenBank/DDBJ whole genome shotgun (WGS) entry which is preliminary data.</text>
</comment>
<dbReference type="EMBL" id="NGUO01000008">
    <property type="protein sequence ID" value="OWS71903.1"/>
    <property type="molecule type" value="Genomic_DNA"/>
</dbReference>
<dbReference type="AlphaFoldDB" id="A0A254PZB7"/>
<dbReference type="Proteomes" id="UP000198104">
    <property type="component" value="Unassembled WGS sequence"/>
</dbReference>
<evidence type="ECO:0000313" key="1">
    <source>
        <dbReference type="EMBL" id="OWS71903.1"/>
    </source>
</evidence>
<dbReference type="RefSeq" id="WP_088527307.1">
    <property type="nucleotide sequence ID" value="NZ_NGUO01000008.1"/>
</dbReference>
<gene>
    <name evidence="1" type="ORF">CBI30_04795</name>
</gene>
<organism evidence="1 2">
    <name type="scientific">Polynucleobacter aenigmaticus</name>
    <dbReference type="NCBI Taxonomy" id="1743164"/>
    <lineage>
        <taxon>Bacteria</taxon>
        <taxon>Pseudomonadati</taxon>
        <taxon>Pseudomonadota</taxon>
        <taxon>Betaproteobacteria</taxon>
        <taxon>Burkholderiales</taxon>
        <taxon>Burkholderiaceae</taxon>
        <taxon>Polynucleobacter</taxon>
    </lineage>
</organism>
<name>A0A254PZB7_9BURK</name>
<dbReference type="NCBIfam" id="NF041374">
    <property type="entry name" value="GDCCVxC"/>
    <property type="match status" value="1"/>
</dbReference>